<keyword evidence="1" id="KW-1133">Transmembrane helix</keyword>
<keyword evidence="1" id="KW-0472">Membrane</keyword>
<name>A0A5B0E560_9HYPH</name>
<reference evidence="2 3" key="1">
    <citation type="submission" date="2019-08" db="EMBL/GenBank/DDBJ databases">
        <title>Aureimonas fodiniaquatilis sp. nov., isolated from a coal mine wastewater.</title>
        <authorList>
            <person name="Kim W."/>
        </authorList>
    </citation>
    <scope>NUCLEOTIDE SEQUENCE [LARGE SCALE GENOMIC DNA]</scope>
    <source>
        <strain evidence="2 3">CAU 1482</strain>
    </source>
</reference>
<organism evidence="2 3">
    <name type="scientific">Aureimonas fodinaquatilis</name>
    <dbReference type="NCBI Taxonomy" id="2565783"/>
    <lineage>
        <taxon>Bacteria</taxon>
        <taxon>Pseudomonadati</taxon>
        <taxon>Pseudomonadota</taxon>
        <taxon>Alphaproteobacteria</taxon>
        <taxon>Hyphomicrobiales</taxon>
        <taxon>Aurantimonadaceae</taxon>
        <taxon>Aureimonas</taxon>
    </lineage>
</organism>
<protein>
    <submittedName>
        <fullName evidence="2">Uncharacterized protein</fullName>
    </submittedName>
</protein>
<evidence type="ECO:0000256" key="1">
    <source>
        <dbReference type="SAM" id="Phobius"/>
    </source>
</evidence>
<sequence length="158" mass="17808">MRSNIHSQKLLLLFGKGRFHDRTRAFAATFCVCVQPIGSQYYSLKPPLGFLANFIALAKNRSMRGSRRLPYGCSAQSSPIIKSTSKGVNSFRLWRFRSRTNITALQRILSNGLTGSGKFQHFYRFKLGSCVLFFCFFGFAATILGLRSVYINSNCNIP</sequence>
<gene>
    <name evidence="2" type="ORF">FPY71_05665</name>
</gene>
<dbReference type="RefSeq" id="WP_210246237.1">
    <property type="nucleotide sequence ID" value="NZ_VTWH01000001.1"/>
</dbReference>
<feature type="transmembrane region" description="Helical" evidence="1">
    <location>
        <begin position="127"/>
        <end position="150"/>
    </location>
</feature>
<dbReference type="EMBL" id="VTWH01000001">
    <property type="protein sequence ID" value="KAA0972569.1"/>
    <property type="molecule type" value="Genomic_DNA"/>
</dbReference>
<evidence type="ECO:0000313" key="2">
    <source>
        <dbReference type="EMBL" id="KAA0972569.1"/>
    </source>
</evidence>
<proteinExistence type="predicted"/>
<keyword evidence="1" id="KW-0812">Transmembrane</keyword>
<comment type="caution">
    <text evidence="2">The sequence shown here is derived from an EMBL/GenBank/DDBJ whole genome shotgun (WGS) entry which is preliminary data.</text>
</comment>
<dbReference type="Proteomes" id="UP000324738">
    <property type="component" value="Unassembled WGS sequence"/>
</dbReference>
<keyword evidence="3" id="KW-1185">Reference proteome</keyword>
<evidence type="ECO:0000313" key="3">
    <source>
        <dbReference type="Proteomes" id="UP000324738"/>
    </source>
</evidence>
<dbReference type="AlphaFoldDB" id="A0A5B0E560"/>
<accession>A0A5B0E560</accession>